<evidence type="ECO:0000256" key="3">
    <source>
        <dbReference type="ARBA" id="ARBA00004733"/>
    </source>
</evidence>
<accession>A0A1T5JB80</accession>
<dbReference type="FunFam" id="3.40.50.1100:FF:000001">
    <property type="entry name" value="Tryptophan synthase beta chain"/>
    <property type="match status" value="1"/>
</dbReference>
<dbReference type="EMBL" id="FUZT01000002">
    <property type="protein sequence ID" value="SKC48493.1"/>
    <property type="molecule type" value="Genomic_DNA"/>
</dbReference>
<dbReference type="EC" id="4.2.1.20" evidence="12"/>
<evidence type="ECO:0000256" key="4">
    <source>
        <dbReference type="ARBA" id="ARBA00009982"/>
    </source>
</evidence>
<comment type="catalytic activity">
    <reaction evidence="11 12">
        <text>(1S,2R)-1-C-(indol-3-yl)glycerol 3-phosphate + L-serine = D-glyceraldehyde 3-phosphate + L-tryptophan + H2O</text>
        <dbReference type="Rhea" id="RHEA:10532"/>
        <dbReference type="ChEBI" id="CHEBI:15377"/>
        <dbReference type="ChEBI" id="CHEBI:33384"/>
        <dbReference type="ChEBI" id="CHEBI:57912"/>
        <dbReference type="ChEBI" id="CHEBI:58866"/>
        <dbReference type="ChEBI" id="CHEBI:59776"/>
        <dbReference type="EC" id="4.2.1.20"/>
    </reaction>
</comment>
<dbReference type="RefSeq" id="WP_079489889.1">
    <property type="nucleotide sequence ID" value="NZ_FUZT01000002.1"/>
</dbReference>
<keyword evidence="7 12" id="KW-0822">Tryptophan biosynthesis</keyword>
<dbReference type="InterPro" id="IPR006654">
    <property type="entry name" value="Trp_synth_beta"/>
</dbReference>
<dbReference type="AlphaFoldDB" id="A0A1T5JB80"/>
<dbReference type="CDD" id="cd06446">
    <property type="entry name" value="Trp-synth_B"/>
    <property type="match status" value="1"/>
</dbReference>
<protein>
    <recommendedName>
        <fullName evidence="12">Tryptophan synthase beta chain</fullName>
        <ecNumber evidence="12">4.2.1.20</ecNumber>
    </recommendedName>
</protein>
<evidence type="ECO:0000256" key="1">
    <source>
        <dbReference type="ARBA" id="ARBA00001933"/>
    </source>
</evidence>
<dbReference type="OrthoDB" id="9766131at2"/>
<dbReference type="PIRSF" id="PIRSF001413">
    <property type="entry name" value="Trp_syn_beta"/>
    <property type="match status" value="1"/>
</dbReference>
<dbReference type="Gene3D" id="3.40.50.1100">
    <property type="match status" value="2"/>
</dbReference>
<evidence type="ECO:0000313" key="14">
    <source>
        <dbReference type="EMBL" id="SKC48493.1"/>
    </source>
</evidence>
<evidence type="ECO:0000256" key="2">
    <source>
        <dbReference type="ARBA" id="ARBA00002786"/>
    </source>
</evidence>
<keyword evidence="9 12" id="KW-0057">Aromatic amino acid biosynthesis</keyword>
<evidence type="ECO:0000256" key="9">
    <source>
        <dbReference type="ARBA" id="ARBA00023141"/>
    </source>
</evidence>
<comment type="pathway">
    <text evidence="3 12">Amino-acid biosynthesis; L-tryptophan biosynthesis; L-tryptophan from chorismate: step 5/5.</text>
</comment>
<dbReference type="HAMAP" id="MF_00133">
    <property type="entry name" value="Trp_synth_beta"/>
    <property type="match status" value="1"/>
</dbReference>
<dbReference type="InterPro" id="IPR023026">
    <property type="entry name" value="Trp_synth_beta/beta-like"/>
</dbReference>
<evidence type="ECO:0000256" key="10">
    <source>
        <dbReference type="ARBA" id="ARBA00023239"/>
    </source>
</evidence>
<dbReference type="GO" id="GO:0004834">
    <property type="term" value="F:tryptophan synthase activity"/>
    <property type="evidence" value="ECO:0007669"/>
    <property type="project" value="UniProtKB-UniRule"/>
</dbReference>
<dbReference type="Proteomes" id="UP000190285">
    <property type="component" value="Unassembled WGS sequence"/>
</dbReference>
<name>A0A1T5JB80_9FIRM</name>
<feature type="domain" description="Tryptophan synthase beta chain-like PALP" evidence="13">
    <location>
        <begin position="54"/>
        <end position="377"/>
    </location>
</feature>
<proteinExistence type="inferred from homology"/>
<reference evidence="14 15" key="1">
    <citation type="submission" date="2017-02" db="EMBL/GenBank/DDBJ databases">
        <authorList>
            <person name="Peterson S.W."/>
        </authorList>
    </citation>
    <scope>NUCLEOTIDE SEQUENCE [LARGE SCALE GENOMIC DNA]</scope>
    <source>
        <strain evidence="14 15">M1</strain>
    </source>
</reference>
<dbReference type="UniPathway" id="UPA00035">
    <property type="reaction ID" value="UER00044"/>
</dbReference>
<keyword evidence="6 12" id="KW-0028">Amino-acid biosynthesis</keyword>
<dbReference type="FunFam" id="3.40.50.1100:FF:000004">
    <property type="entry name" value="Tryptophan synthase beta chain"/>
    <property type="match status" value="1"/>
</dbReference>
<dbReference type="STRING" id="36842.SAMN02194393_01049"/>
<evidence type="ECO:0000259" key="13">
    <source>
        <dbReference type="Pfam" id="PF00291"/>
    </source>
</evidence>
<dbReference type="GO" id="GO:0005737">
    <property type="term" value="C:cytoplasm"/>
    <property type="evidence" value="ECO:0007669"/>
    <property type="project" value="TreeGrafter"/>
</dbReference>
<feature type="modified residue" description="N6-(pyridoxal phosphate)lysine" evidence="12">
    <location>
        <position position="87"/>
    </location>
</feature>
<gene>
    <name evidence="12" type="primary">trpB</name>
    <name evidence="14" type="ORF">SAMN02194393_01049</name>
</gene>
<evidence type="ECO:0000256" key="7">
    <source>
        <dbReference type="ARBA" id="ARBA00022822"/>
    </source>
</evidence>
<dbReference type="Pfam" id="PF00291">
    <property type="entry name" value="PALP"/>
    <property type="match status" value="1"/>
</dbReference>
<evidence type="ECO:0000256" key="8">
    <source>
        <dbReference type="ARBA" id="ARBA00022898"/>
    </source>
</evidence>
<comment type="subunit">
    <text evidence="5 12">Tetramer of two alpha and two beta chains.</text>
</comment>
<dbReference type="NCBIfam" id="TIGR00263">
    <property type="entry name" value="trpB"/>
    <property type="match status" value="1"/>
</dbReference>
<sequence length="393" mass="43148">MKNRNGYFGEFGGAYVPKPLEKILKEIENAFFTYIEDPSFLEELKYYQKEYIGRANPLYYARNLTDSIGGAKIYLKREDLNHTGAHKINNTIGQVLLAKRMGKKRIIAETGAGQHGVATATVCALFNIDCTIYMGEKDIERQSLNVFKMELLGAKVVPATTGRKTLKDAVDAALNDFIENCETTFYLLGSAVGPHPYPVMVREFQSIIGKEAREQILEKEGRLPDYLIACVGGGSNAIGLFNPFYDDLDVNIVGVEPAGLGLDTKDHAASLSKGTIGVIHGFKCYTIQDEAGNDLPVHSIAAGLDYPGVGPEHCFYKDSNRGKYVTVTDNEALEAFKTLCKTEGIIPALESSHALSYGMKLAKNLSKDKIIIVNLSGRGDKDAKQIKEILNCK</sequence>
<dbReference type="SUPFAM" id="SSF53686">
    <property type="entry name" value="Tryptophan synthase beta subunit-like PLP-dependent enzymes"/>
    <property type="match status" value="1"/>
</dbReference>
<dbReference type="PROSITE" id="PS00168">
    <property type="entry name" value="TRP_SYNTHASE_BETA"/>
    <property type="match status" value="1"/>
</dbReference>
<dbReference type="InterPro" id="IPR006653">
    <property type="entry name" value="Trp_synth_b_CS"/>
</dbReference>
<evidence type="ECO:0000256" key="12">
    <source>
        <dbReference type="HAMAP-Rule" id="MF_00133"/>
    </source>
</evidence>
<keyword evidence="8 12" id="KW-0663">Pyridoxal phosphate</keyword>
<keyword evidence="10 12" id="KW-0456">Lyase</keyword>
<evidence type="ECO:0000256" key="6">
    <source>
        <dbReference type="ARBA" id="ARBA00022605"/>
    </source>
</evidence>
<evidence type="ECO:0000256" key="5">
    <source>
        <dbReference type="ARBA" id="ARBA00011270"/>
    </source>
</evidence>
<keyword evidence="15" id="KW-1185">Reference proteome</keyword>
<dbReference type="InterPro" id="IPR001926">
    <property type="entry name" value="TrpB-like_PALP"/>
</dbReference>
<evidence type="ECO:0000256" key="11">
    <source>
        <dbReference type="ARBA" id="ARBA00049047"/>
    </source>
</evidence>
<dbReference type="PANTHER" id="PTHR48077">
    <property type="entry name" value="TRYPTOPHAN SYNTHASE-RELATED"/>
    <property type="match status" value="1"/>
</dbReference>
<comment type="function">
    <text evidence="2 12">The beta subunit is responsible for the synthesis of L-tryptophan from indole and L-serine.</text>
</comment>
<dbReference type="PANTHER" id="PTHR48077:SF3">
    <property type="entry name" value="TRYPTOPHAN SYNTHASE"/>
    <property type="match status" value="1"/>
</dbReference>
<evidence type="ECO:0000313" key="15">
    <source>
        <dbReference type="Proteomes" id="UP000190285"/>
    </source>
</evidence>
<comment type="cofactor">
    <cofactor evidence="1 12">
        <name>pyridoxal 5'-phosphate</name>
        <dbReference type="ChEBI" id="CHEBI:597326"/>
    </cofactor>
</comment>
<dbReference type="InterPro" id="IPR036052">
    <property type="entry name" value="TrpB-like_PALP_sf"/>
</dbReference>
<comment type="similarity">
    <text evidence="4 12">Belongs to the TrpB family.</text>
</comment>
<organism evidence="14 15">
    <name type="scientific">Maledivibacter halophilus</name>
    <dbReference type="NCBI Taxonomy" id="36842"/>
    <lineage>
        <taxon>Bacteria</taxon>
        <taxon>Bacillati</taxon>
        <taxon>Bacillota</taxon>
        <taxon>Clostridia</taxon>
        <taxon>Peptostreptococcales</taxon>
        <taxon>Caminicellaceae</taxon>
        <taxon>Maledivibacter</taxon>
    </lineage>
</organism>